<feature type="transmembrane region" description="Helical" evidence="6">
    <location>
        <begin position="213"/>
        <end position="239"/>
    </location>
</feature>
<feature type="transmembrane region" description="Helical" evidence="6">
    <location>
        <begin position="190"/>
        <end position="207"/>
    </location>
</feature>
<dbReference type="Gene3D" id="1.20.1740.10">
    <property type="entry name" value="Amino acid/polyamine transporter I"/>
    <property type="match status" value="1"/>
</dbReference>
<feature type="transmembrane region" description="Helical" evidence="6">
    <location>
        <begin position="473"/>
        <end position="492"/>
    </location>
</feature>
<feature type="transmembrane region" description="Helical" evidence="6">
    <location>
        <begin position="306"/>
        <end position="329"/>
    </location>
</feature>
<evidence type="ECO:0000256" key="6">
    <source>
        <dbReference type="SAM" id="Phobius"/>
    </source>
</evidence>
<accession>A0A448YGF8</accession>
<dbReference type="Proteomes" id="UP000290900">
    <property type="component" value="Unassembled WGS sequence"/>
</dbReference>
<evidence type="ECO:0000313" key="7">
    <source>
        <dbReference type="EMBL" id="VEU20045.1"/>
    </source>
</evidence>
<name>A0A448YGF8_BRENA</name>
<gene>
    <name evidence="7" type="ORF">BRENAR_LOCUS780</name>
</gene>
<evidence type="ECO:0000256" key="3">
    <source>
        <dbReference type="ARBA" id="ARBA00022692"/>
    </source>
</evidence>
<dbReference type="AlphaFoldDB" id="A0A448YGF8"/>
<keyword evidence="5 6" id="KW-0472">Membrane</keyword>
<dbReference type="PANTHER" id="PTHR45649:SF29">
    <property type="entry name" value="AMINO ACID TRANSPORTER (EUROFUNG)"/>
    <property type="match status" value="1"/>
</dbReference>
<feature type="transmembrane region" description="Helical" evidence="6">
    <location>
        <begin position="406"/>
        <end position="427"/>
    </location>
</feature>
<reference evidence="7 8" key="1">
    <citation type="submission" date="2018-12" db="EMBL/GenBank/DDBJ databases">
        <authorList>
            <person name="Tiukova I."/>
            <person name="Dainat J."/>
        </authorList>
    </citation>
    <scope>NUCLEOTIDE SEQUENCE [LARGE SCALE GENOMIC DNA]</scope>
</reference>
<dbReference type="InterPro" id="IPR002293">
    <property type="entry name" value="AA/rel_permease1"/>
</dbReference>
<feature type="transmembrane region" description="Helical" evidence="6">
    <location>
        <begin position="433"/>
        <end position="452"/>
    </location>
</feature>
<proteinExistence type="predicted"/>
<dbReference type="OrthoDB" id="4476201at2759"/>
<feature type="transmembrane region" description="Helical" evidence="6">
    <location>
        <begin position="65"/>
        <end position="90"/>
    </location>
</feature>
<dbReference type="STRING" id="13370.A0A448YGF8"/>
<dbReference type="GO" id="GO:0016020">
    <property type="term" value="C:membrane"/>
    <property type="evidence" value="ECO:0007669"/>
    <property type="project" value="UniProtKB-SubCell"/>
</dbReference>
<keyword evidence="2" id="KW-0813">Transport</keyword>
<organism evidence="7 8">
    <name type="scientific">Brettanomyces naardenensis</name>
    <name type="common">Yeast</name>
    <dbReference type="NCBI Taxonomy" id="13370"/>
    <lineage>
        <taxon>Eukaryota</taxon>
        <taxon>Fungi</taxon>
        <taxon>Dikarya</taxon>
        <taxon>Ascomycota</taxon>
        <taxon>Saccharomycotina</taxon>
        <taxon>Pichiomycetes</taxon>
        <taxon>Pichiales</taxon>
        <taxon>Pichiaceae</taxon>
        <taxon>Brettanomyces</taxon>
    </lineage>
</organism>
<sequence>MPASQHLEADPLVIKSTQTVLSVDDMPIESVLSGVDRKILVDHPVDHDEAVILSLGYKQEFRREFSLFTTFGVSFSVLGLLPSIASTLWYSLAYAGNAGITWGYLIGMVGVMAVACSMAEISSAFPTSGGLYYATAMLAPPKYKALLSWIVGWSNYFVQVTGAPSVGYGCASMILALNQITHPDYVFENWHCYLLTVALTFLGAIIASAPTKWIAYINSGSTILNLVFLFISFVVMLGGNNRTEQGLSKFNSNSIAWGIDNQTDWPDGICILLTFMAVIWTMSGFDSPFHLAEECSNAQVATPRAIVMTASIGGILGFVFQLGMAYTIVSVEDAVNDELGQPYIAYLNQIMTQERVLAIGSFAVVLAFTMSFSCMIAASRVLFSYSRDNCFPLSRYWAKVNTITRTPVNAVWANWFIGVLLCLLMFGGVAIDAIFSVGAIGSFISFTVPTLLRITYARKTFIPGPWNLGKFSYACGTLACSFVLLMIPVLNFPQYRGADNTPDLMNWTVVVYWGSMLLAVLWFFVYAHKIYSGPKSNLEKGTVVSGNEATQVIEAVVSSNHDVHFGPDDDAALEKIPEKADYPEN</sequence>
<dbReference type="Pfam" id="PF13520">
    <property type="entry name" value="AA_permease_2"/>
    <property type="match status" value="1"/>
</dbReference>
<protein>
    <submittedName>
        <fullName evidence="7">DEKNAAC100645</fullName>
    </submittedName>
</protein>
<dbReference type="FunFam" id="1.20.1740.10:FF:000046">
    <property type="entry name" value="Amino-acid permease, putative"/>
    <property type="match status" value="1"/>
</dbReference>
<feature type="transmembrane region" description="Helical" evidence="6">
    <location>
        <begin position="356"/>
        <end position="385"/>
    </location>
</feature>
<dbReference type="PIRSF" id="PIRSF006060">
    <property type="entry name" value="AA_transporter"/>
    <property type="match status" value="1"/>
</dbReference>
<evidence type="ECO:0000256" key="2">
    <source>
        <dbReference type="ARBA" id="ARBA00022448"/>
    </source>
</evidence>
<keyword evidence="8" id="KW-1185">Reference proteome</keyword>
<dbReference type="GO" id="GO:0015101">
    <property type="term" value="F:organic cation transmembrane transporter activity"/>
    <property type="evidence" value="ECO:0007669"/>
    <property type="project" value="UniProtKB-ARBA"/>
</dbReference>
<dbReference type="PANTHER" id="PTHR45649">
    <property type="entry name" value="AMINO-ACID PERMEASE BAT1"/>
    <property type="match status" value="1"/>
</dbReference>
<keyword evidence="3 6" id="KW-0812">Transmembrane</keyword>
<keyword evidence="4 6" id="KW-1133">Transmembrane helix</keyword>
<evidence type="ECO:0000256" key="1">
    <source>
        <dbReference type="ARBA" id="ARBA00004141"/>
    </source>
</evidence>
<evidence type="ECO:0000256" key="4">
    <source>
        <dbReference type="ARBA" id="ARBA00022989"/>
    </source>
</evidence>
<dbReference type="InParanoid" id="A0A448YGF8"/>
<dbReference type="EMBL" id="CAACVR010000001">
    <property type="protein sequence ID" value="VEU20045.1"/>
    <property type="molecule type" value="Genomic_DNA"/>
</dbReference>
<comment type="subcellular location">
    <subcellularLocation>
        <location evidence="1">Membrane</location>
        <topology evidence="1">Multi-pass membrane protein</topology>
    </subcellularLocation>
</comment>
<feature type="transmembrane region" description="Helical" evidence="6">
    <location>
        <begin position="156"/>
        <end position="178"/>
    </location>
</feature>
<evidence type="ECO:0000256" key="5">
    <source>
        <dbReference type="ARBA" id="ARBA00023136"/>
    </source>
</evidence>
<evidence type="ECO:0000313" key="8">
    <source>
        <dbReference type="Proteomes" id="UP000290900"/>
    </source>
</evidence>
<feature type="transmembrane region" description="Helical" evidence="6">
    <location>
        <begin position="102"/>
        <end position="119"/>
    </location>
</feature>
<feature type="transmembrane region" description="Helical" evidence="6">
    <location>
        <begin position="504"/>
        <end position="527"/>
    </location>
</feature>